<keyword evidence="1" id="KW-0812">Transmembrane</keyword>
<feature type="transmembrane region" description="Helical" evidence="1">
    <location>
        <begin position="101"/>
        <end position="118"/>
    </location>
</feature>
<reference evidence="3" key="1">
    <citation type="journal article" date="2019" name="Int. J. Syst. Evol. Microbiol.">
        <title>The Global Catalogue of Microorganisms (GCM) 10K type strain sequencing project: providing services to taxonomists for standard genome sequencing and annotation.</title>
        <authorList>
            <consortium name="The Broad Institute Genomics Platform"/>
            <consortium name="The Broad Institute Genome Sequencing Center for Infectious Disease"/>
            <person name="Wu L."/>
            <person name="Ma J."/>
        </authorList>
    </citation>
    <scope>NUCLEOTIDE SEQUENCE [LARGE SCALE GENOMIC DNA]</scope>
    <source>
        <strain evidence="3">IBRC-M 10813</strain>
    </source>
</reference>
<keyword evidence="3" id="KW-1185">Reference proteome</keyword>
<organism evidence="2 3">
    <name type="scientific">Salinithrix halophila</name>
    <dbReference type="NCBI Taxonomy" id="1485204"/>
    <lineage>
        <taxon>Bacteria</taxon>
        <taxon>Bacillati</taxon>
        <taxon>Bacillota</taxon>
        <taxon>Bacilli</taxon>
        <taxon>Bacillales</taxon>
        <taxon>Thermoactinomycetaceae</taxon>
        <taxon>Salinithrix</taxon>
    </lineage>
</organism>
<protein>
    <recommendedName>
        <fullName evidence="4">ABC-2 type transport system permease protein</fullName>
    </recommendedName>
</protein>
<dbReference type="Proteomes" id="UP001595843">
    <property type="component" value="Unassembled WGS sequence"/>
</dbReference>
<sequence length="126" mass="14352">MLLYATRKIIVSVLSTLVIVLGYYLGNLVNDMASFMMFFLIFFCLFSTYGTIISLLSEKIAKVNLITSLGIYLLGGILFPLFFDIIEIAPNFHLLLNIDGYYKFLLLGLISSFVYWLIDKSCSIYN</sequence>
<evidence type="ECO:0000256" key="1">
    <source>
        <dbReference type="SAM" id="Phobius"/>
    </source>
</evidence>
<feature type="transmembrane region" description="Helical" evidence="1">
    <location>
        <begin position="69"/>
        <end position="89"/>
    </location>
</feature>
<gene>
    <name evidence="2" type="ORF">ACFOUO_12915</name>
</gene>
<dbReference type="EMBL" id="JBHSAP010000015">
    <property type="protein sequence ID" value="MFC4077701.1"/>
    <property type="molecule type" value="Genomic_DNA"/>
</dbReference>
<feature type="transmembrane region" description="Helical" evidence="1">
    <location>
        <begin position="9"/>
        <end position="26"/>
    </location>
</feature>
<dbReference type="RefSeq" id="WP_380705506.1">
    <property type="nucleotide sequence ID" value="NZ_JBHSAP010000015.1"/>
</dbReference>
<accession>A0ABV8JG26</accession>
<comment type="caution">
    <text evidence="2">The sequence shown here is derived from an EMBL/GenBank/DDBJ whole genome shotgun (WGS) entry which is preliminary data.</text>
</comment>
<proteinExistence type="predicted"/>
<name>A0ABV8JG26_9BACL</name>
<keyword evidence="1" id="KW-0472">Membrane</keyword>
<keyword evidence="1" id="KW-1133">Transmembrane helix</keyword>
<evidence type="ECO:0008006" key="4">
    <source>
        <dbReference type="Google" id="ProtNLM"/>
    </source>
</evidence>
<evidence type="ECO:0000313" key="2">
    <source>
        <dbReference type="EMBL" id="MFC4077701.1"/>
    </source>
</evidence>
<evidence type="ECO:0000313" key="3">
    <source>
        <dbReference type="Proteomes" id="UP001595843"/>
    </source>
</evidence>
<feature type="transmembrane region" description="Helical" evidence="1">
    <location>
        <begin position="32"/>
        <end position="57"/>
    </location>
</feature>